<dbReference type="RefSeq" id="WP_185005737.1">
    <property type="nucleotide sequence ID" value="NZ_BAAAUI010000019.1"/>
</dbReference>
<accession>A0A7W7FWA5</accession>
<proteinExistence type="predicted"/>
<dbReference type="EMBL" id="JACHMH010000001">
    <property type="protein sequence ID" value="MBB4680062.1"/>
    <property type="molecule type" value="Genomic_DNA"/>
</dbReference>
<keyword evidence="1" id="KW-0732">Signal</keyword>
<dbReference type="Proteomes" id="UP000533598">
    <property type="component" value="Unassembled WGS sequence"/>
</dbReference>
<protein>
    <recommendedName>
        <fullName evidence="4">Secreted protein</fullName>
    </recommendedName>
</protein>
<dbReference type="AlphaFoldDB" id="A0A7W7FWA5"/>
<gene>
    <name evidence="2" type="ORF">HNR67_006180</name>
</gene>
<reference evidence="2 3" key="1">
    <citation type="submission" date="2020-08" db="EMBL/GenBank/DDBJ databases">
        <title>Sequencing the genomes of 1000 actinobacteria strains.</title>
        <authorList>
            <person name="Klenk H.-P."/>
        </authorList>
    </citation>
    <scope>NUCLEOTIDE SEQUENCE [LARGE SCALE GENOMIC DNA]</scope>
    <source>
        <strain evidence="2 3">DSM 44230</strain>
    </source>
</reference>
<sequence length="200" mass="21762">MKLIKSMGAKKALGVSLAVVAALGMTGTASAASGLHPRDLWDILATDPSPKPYVAPHVLADKADHPADQYCAMLAVKDAPDDDKDPLTVCGSDLNEASAKLKEIEPLAKTHLVSLYEDEKYGRANDQVYGDKGNCDKDGYRIKMTPWWQLNLSSVHGWNGCDKGRFTQRTATDHSRTMDLPAPGIGEFNDNTKYLRAHHG</sequence>
<organism evidence="2 3">
    <name type="scientific">Crossiella cryophila</name>
    <dbReference type="NCBI Taxonomy" id="43355"/>
    <lineage>
        <taxon>Bacteria</taxon>
        <taxon>Bacillati</taxon>
        <taxon>Actinomycetota</taxon>
        <taxon>Actinomycetes</taxon>
        <taxon>Pseudonocardiales</taxon>
        <taxon>Pseudonocardiaceae</taxon>
        <taxon>Crossiella</taxon>
    </lineage>
</organism>
<name>A0A7W7FWA5_9PSEU</name>
<evidence type="ECO:0008006" key="4">
    <source>
        <dbReference type="Google" id="ProtNLM"/>
    </source>
</evidence>
<evidence type="ECO:0000313" key="3">
    <source>
        <dbReference type="Proteomes" id="UP000533598"/>
    </source>
</evidence>
<evidence type="ECO:0000256" key="1">
    <source>
        <dbReference type="SAM" id="SignalP"/>
    </source>
</evidence>
<keyword evidence="3" id="KW-1185">Reference proteome</keyword>
<comment type="caution">
    <text evidence="2">The sequence shown here is derived from an EMBL/GenBank/DDBJ whole genome shotgun (WGS) entry which is preliminary data.</text>
</comment>
<feature type="signal peptide" evidence="1">
    <location>
        <begin position="1"/>
        <end position="31"/>
    </location>
</feature>
<feature type="chain" id="PRO_5030527215" description="Secreted protein" evidence="1">
    <location>
        <begin position="32"/>
        <end position="200"/>
    </location>
</feature>
<evidence type="ECO:0000313" key="2">
    <source>
        <dbReference type="EMBL" id="MBB4680062.1"/>
    </source>
</evidence>